<name>A0AAV0EYI9_9ASTE</name>
<dbReference type="Proteomes" id="UP001152523">
    <property type="component" value="Unassembled WGS sequence"/>
</dbReference>
<protein>
    <submittedName>
        <fullName evidence="1">Uncharacterized protein</fullName>
    </submittedName>
</protein>
<keyword evidence="2" id="KW-1185">Reference proteome</keyword>
<proteinExistence type="predicted"/>
<dbReference type="EMBL" id="CAMAPF010000949">
    <property type="protein sequence ID" value="CAH9128287.1"/>
    <property type="molecule type" value="Genomic_DNA"/>
</dbReference>
<evidence type="ECO:0000313" key="2">
    <source>
        <dbReference type="Proteomes" id="UP001152523"/>
    </source>
</evidence>
<reference evidence="1" key="1">
    <citation type="submission" date="2022-07" db="EMBL/GenBank/DDBJ databases">
        <authorList>
            <person name="Macas J."/>
            <person name="Novak P."/>
            <person name="Neumann P."/>
        </authorList>
    </citation>
    <scope>NUCLEOTIDE SEQUENCE</scope>
</reference>
<organism evidence="1 2">
    <name type="scientific">Cuscuta epithymum</name>
    <dbReference type="NCBI Taxonomy" id="186058"/>
    <lineage>
        <taxon>Eukaryota</taxon>
        <taxon>Viridiplantae</taxon>
        <taxon>Streptophyta</taxon>
        <taxon>Embryophyta</taxon>
        <taxon>Tracheophyta</taxon>
        <taxon>Spermatophyta</taxon>
        <taxon>Magnoliopsida</taxon>
        <taxon>eudicotyledons</taxon>
        <taxon>Gunneridae</taxon>
        <taxon>Pentapetalae</taxon>
        <taxon>asterids</taxon>
        <taxon>lamiids</taxon>
        <taxon>Solanales</taxon>
        <taxon>Convolvulaceae</taxon>
        <taxon>Cuscuteae</taxon>
        <taxon>Cuscuta</taxon>
        <taxon>Cuscuta subgen. Cuscuta</taxon>
    </lineage>
</organism>
<gene>
    <name evidence="1" type="ORF">CEPIT_LOCUS28968</name>
</gene>
<evidence type="ECO:0000313" key="1">
    <source>
        <dbReference type="EMBL" id="CAH9128287.1"/>
    </source>
</evidence>
<sequence>MCVNIEEIKTSLQRLEKRVDEQLGGVKDLLLQVIDKVNIALQEKGGPSAPSHHEKDTEVCAPHGEDQNMSTHGVDNARTVGEGDNSVPVIPEDQNMFTEPIATEAEEDNSNDVVGEQQKGLQTDPVMNVVAELKEGTLEEHMYEDCPTPTDLLISLNEVGDDSALTPHAPFANLDWDLGDEVGTGGVDMMALEEATMKEVRKRKRLPSKYICSPFIAPAAKRPKVGGTNNRALPQQSDEECQSFKAWVEEDDEVEPCVIEIAIPSSYPTNRAFFRELIDETGWLSSQVIEYMDYFILQYFSSMVFLGFDNFF</sequence>
<accession>A0AAV0EYI9</accession>
<comment type="caution">
    <text evidence="1">The sequence shown here is derived from an EMBL/GenBank/DDBJ whole genome shotgun (WGS) entry which is preliminary data.</text>
</comment>
<dbReference type="AlphaFoldDB" id="A0AAV0EYI9"/>